<gene>
    <name evidence="1" type="ORF">L210DRAFT_2296734</name>
</gene>
<evidence type="ECO:0000313" key="2">
    <source>
        <dbReference type="Proteomes" id="UP001194468"/>
    </source>
</evidence>
<organism evidence="1 2">
    <name type="scientific">Boletus edulis BED1</name>
    <dbReference type="NCBI Taxonomy" id="1328754"/>
    <lineage>
        <taxon>Eukaryota</taxon>
        <taxon>Fungi</taxon>
        <taxon>Dikarya</taxon>
        <taxon>Basidiomycota</taxon>
        <taxon>Agaricomycotina</taxon>
        <taxon>Agaricomycetes</taxon>
        <taxon>Agaricomycetidae</taxon>
        <taxon>Boletales</taxon>
        <taxon>Boletineae</taxon>
        <taxon>Boletaceae</taxon>
        <taxon>Boletoideae</taxon>
        <taxon>Boletus</taxon>
    </lineage>
</organism>
<name>A0AAD4BQY2_BOLED</name>
<proteinExistence type="predicted"/>
<comment type="caution">
    <text evidence="1">The sequence shown here is derived from an EMBL/GenBank/DDBJ whole genome shotgun (WGS) entry which is preliminary data.</text>
</comment>
<sequence>MHRYAIDSNLKLDQEGTIRSACRTLNVLLTVQVGAGERLDRNMPFSLHEAYSKCLFGAHLGQPLWTPQLKTQLRESYQLEGLKIGDVGVVSSINGSFDVLFNITLPRNEQPYPKLVGEDFTPIILDPEADFSTQDDSVCSWCYLKRIRGTDISRNS</sequence>
<reference evidence="1" key="2">
    <citation type="journal article" date="2020" name="Nat. Commun.">
        <title>Large-scale genome sequencing of mycorrhizal fungi provides insights into the early evolution of symbiotic traits.</title>
        <authorList>
            <person name="Miyauchi S."/>
            <person name="Kiss E."/>
            <person name="Kuo A."/>
            <person name="Drula E."/>
            <person name="Kohler A."/>
            <person name="Sanchez-Garcia M."/>
            <person name="Morin E."/>
            <person name="Andreopoulos B."/>
            <person name="Barry K.W."/>
            <person name="Bonito G."/>
            <person name="Buee M."/>
            <person name="Carver A."/>
            <person name="Chen C."/>
            <person name="Cichocki N."/>
            <person name="Clum A."/>
            <person name="Culley D."/>
            <person name="Crous P.W."/>
            <person name="Fauchery L."/>
            <person name="Girlanda M."/>
            <person name="Hayes R.D."/>
            <person name="Keri Z."/>
            <person name="LaButti K."/>
            <person name="Lipzen A."/>
            <person name="Lombard V."/>
            <person name="Magnuson J."/>
            <person name="Maillard F."/>
            <person name="Murat C."/>
            <person name="Nolan M."/>
            <person name="Ohm R.A."/>
            <person name="Pangilinan J."/>
            <person name="Pereira M.F."/>
            <person name="Perotto S."/>
            <person name="Peter M."/>
            <person name="Pfister S."/>
            <person name="Riley R."/>
            <person name="Sitrit Y."/>
            <person name="Stielow J.B."/>
            <person name="Szollosi G."/>
            <person name="Zifcakova L."/>
            <person name="Stursova M."/>
            <person name="Spatafora J.W."/>
            <person name="Tedersoo L."/>
            <person name="Vaario L.M."/>
            <person name="Yamada A."/>
            <person name="Yan M."/>
            <person name="Wang P."/>
            <person name="Xu J."/>
            <person name="Bruns T."/>
            <person name="Baldrian P."/>
            <person name="Vilgalys R."/>
            <person name="Dunand C."/>
            <person name="Henrissat B."/>
            <person name="Grigoriev I.V."/>
            <person name="Hibbett D."/>
            <person name="Nagy L.G."/>
            <person name="Martin F.M."/>
        </authorList>
    </citation>
    <scope>NUCLEOTIDE SEQUENCE</scope>
    <source>
        <strain evidence="1">BED1</strain>
    </source>
</reference>
<protein>
    <submittedName>
        <fullName evidence="1">Uncharacterized protein</fullName>
    </submittedName>
</protein>
<dbReference type="EMBL" id="WHUW01000017">
    <property type="protein sequence ID" value="KAF8437962.1"/>
    <property type="molecule type" value="Genomic_DNA"/>
</dbReference>
<dbReference type="Proteomes" id="UP001194468">
    <property type="component" value="Unassembled WGS sequence"/>
</dbReference>
<accession>A0AAD4BQY2</accession>
<keyword evidence="2" id="KW-1185">Reference proteome</keyword>
<reference evidence="1" key="1">
    <citation type="submission" date="2019-10" db="EMBL/GenBank/DDBJ databases">
        <authorList>
            <consortium name="DOE Joint Genome Institute"/>
            <person name="Kuo A."/>
            <person name="Miyauchi S."/>
            <person name="Kiss E."/>
            <person name="Drula E."/>
            <person name="Kohler A."/>
            <person name="Sanchez-Garcia M."/>
            <person name="Andreopoulos B."/>
            <person name="Barry K.W."/>
            <person name="Bonito G."/>
            <person name="Buee M."/>
            <person name="Carver A."/>
            <person name="Chen C."/>
            <person name="Cichocki N."/>
            <person name="Clum A."/>
            <person name="Culley D."/>
            <person name="Crous P.W."/>
            <person name="Fauchery L."/>
            <person name="Girlanda M."/>
            <person name="Hayes R."/>
            <person name="Keri Z."/>
            <person name="LaButti K."/>
            <person name="Lipzen A."/>
            <person name="Lombard V."/>
            <person name="Magnuson J."/>
            <person name="Maillard F."/>
            <person name="Morin E."/>
            <person name="Murat C."/>
            <person name="Nolan M."/>
            <person name="Ohm R."/>
            <person name="Pangilinan J."/>
            <person name="Pereira M."/>
            <person name="Perotto S."/>
            <person name="Peter M."/>
            <person name="Riley R."/>
            <person name="Sitrit Y."/>
            <person name="Stielow B."/>
            <person name="Szollosi G."/>
            <person name="Zifcakova L."/>
            <person name="Stursova M."/>
            <person name="Spatafora J.W."/>
            <person name="Tedersoo L."/>
            <person name="Vaario L.-M."/>
            <person name="Yamada A."/>
            <person name="Yan M."/>
            <person name="Wang P."/>
            <person name="Xu J."/>
            <person name="Bruns T."/>
            <person name="Baldrian P."/>
            <person name="Vilgalys R."/>
            <person name="Henrissat B."/>
            <person name="Grigoriev I.V."/>
            <person name="Hibbett D."/>
            <person name="Nagy L.G."/>
            <person name="Martin F.M."/>
        </authorList>
    </citation>
    <scope>NUCLEOTIDE SEQUENCE</scope>
    <source>
        <strain evidence="1">BED1</strain>
    </source>
</reference>
<dbReference type="AlphaFoldDB" id="A0AAD4BQY2"/>
<evidence type="ECO:0000313" key="1">
    <source>
        <dbReference type="EMBL" id="KAF8437962.1"/>
    </source>
</evidence>